<dbReference type="GO" id="GO:0003700">
    <property type="term" value="F:DNA-binding transcription factor activity"/>
    <property type="evidence" value="ECO:0007669"/>
    <property type="project" value="TreeGrafter"/>
</dbReference>
<comment type="caution">
    <text evidence="6">The sequence shown here is derived from an EMBL/GenBank/DDBJ whole genome shotgun (WGS) entry which is preliminary data.</text>
</comment>
<dbReference type="PANTHER" id="PTHR30136">
    <property type="entry name" value="HELIX-TURN-HELIX TRANSCRIPTIONAL REGULATOR, ICLR FAMILY"/>
    <property type="match status" value="1"/>
</dbReference>
<feature type="domain" description="HTH iclR-type" evidence="4">
    <location>
        <begin position="12"/>
        <end position="74"/>
    </location>
</feature>
<keyword evidence="7" id="KW-1185">Reference proteome</keyword>
<gene>
    <name evidence="6" type="ORF">H8N03_00840</name>
</gene>
<sequence length="256" mass="27675">MAQELEKQGEGVRAVDRALDILVAFTAEDTQLSAGELSRRTGLSRPTLYRLLHTLGQKGFVLAEGEPQRFRLGPAVGHLAHVWSSGIDLTTVAQEGMKRIQDETGETVALFSRVGGERVCVAELPSRHPLSFKRGVGYRERIALGASGRVILAYVDDETVQAAVRAGPLPFARKRFDEDLAKIRERGWGVSRDELIEGAVAIAAPFFRAGGVVAGSMAVFGPAVRIDETRAAEFGRLLAREAQQLSATLGWKPAAD</sequence>
<dbReference type="AlphaFoldDB" id="A0A923SD15"/>
<dbReference type="InterPro" id="IPR014757">
    <property type="entry name" value="Tscrpt_reg_IclR_C"/>
</dbReference>
<dbReference type="PANTHER" id="PTHR30136:SF35">
    <property type="entry name" value="HTH-TYPE TRANSCRIPTIONAL REGULATOR RV1719"/>
    <property type="match status" value="1"/>
</dbReference>
<dbReference type="InterPro" id="IPR005471">
    <property type="entry name" value="Tscrpt_reg_IclR_N"/>
</dbReference>
<dbReference type="SUPFAM" id="SSF55781">
    <property type="entry name" value="GAF domain-like"/>
    <property type="match status" value="1"/>
</dbReference>
<evidence type="ECO:0000256" key="2">
    <source>
        <dbReference type="ARBA" id="ARBA00023125"/>
    </source>
</evidence>
<evidence type="ECO:0000256" key="1">
    <source>
        <dbReference type="ARBA" id="ARBA00023015"/>
    </source>
</evidence>
<dbReference type="SUPFAM" id="SSF46785">
    <property type="entry name" value="Winged helix' DNA-binding domain"/>
    <property type="match status" value="1"/>
</dbReference>
<dbReference type="InterPro" id="IPR029016">
    <property type="entry name" value="GAF-like_dom_sf"/>
</dbReference>
<accession>A0A923SD15</accession>
<keyword evidence="3" id="KW-0804">Transcription</keyword>
<dbReference type="GO" id="GO:0003677">
    <property type="term" value="F:DNA binding"/>
    <property type="evidence" value="ECO:0007669"/>
    <property type="project" value="UniProtKB-KW"/>
</dbReference>
<proteinExistence type="predicted"/>
<reference evidence="6" key="1">
    <citation type="submission" date="2020-08" db="EMBL/GenBank/DDBJ databases">
        <title>Ramlibacter sp. USB13 16S ribosomal RNA gene genome sequencing and assembly.</title>
        <authorList>
            <person name="Kang M."/>
        </authorList>
    </citation>
    <scope>NUCLEOTIDE SEQUENCE</scope>
    <source>
        <strain evidence="6">USB13</strain>
    </source>
</reference>
<evidence type="ECO:0000313" key="7">
    <source>
        <dbReference type="Proteomes" id="UP000608513"/>
    </source>
</evidence>
<dbReference type="InterPro" id="IPR050707">
    <property type="entry name" value="HTH_MetabolicPath_Reg"/>
</dbReference>
<dbReference type="Proteomes" id="UP000608513">
    <property type="component" value="Unassembled WGS sequence"/>
</dbReference>
<feature type="domain" description="IclR-ED" evidence="5">
    <location>
        <begin position="75"/>
        <end position="251"/>
    </location>
</feature>
<dbReference type="Pfam" id="PF01614">
    <property type="entry name" value="IclR_C"/>
    <property type="match status" value="1"/>
</dbReference>
<evidence type="ECO:0000259" key="5">
    <source>
        <dbReference type="PROSITE" id="PS51078"/>
    </source>
</evidence>
<dbReference type="InterPro" id="IPR036390">
    <property type="entry name" value="WH_DNA-bd_sf"/>
</dbReference>
<dbReference type="Pfam" id="PF09339">
    <property type="entry name" value="HTH_IclR"/>
    <property type="match status" value="1"/>
</dbReference>
<dbReference type="PROSITE" id="PS51078">
    <property type="entry name" value="ICLR_ED"/>
    <property type="match status" value="1"/>
</dbReference>
<evidence type="ECO:0000259" key="4">
    <source>
        <dbReference type="PROSITE" id="PS51077"/>
    </source>
</evidence>
<name>A0A923SD15_9BURK</name>
<dbReference type="EMBL" id="JACORT010000001">
    <property type="protein sequence ID" value="MBC5781467.1"/>
    <property type="molecule type" value="Genomic_DNA"/>
</dbReference>
<evidence type="ECO:0000256" key="3">
    <source>
        <dbReference type="ARBA" id="ARBA00023163"/>
    </source>
</evidence>
<evidence type="ECO:0000313" key="6">
    <source>
        <dbReference type="EMBL" id="MBC5781467.1"/>
    </source>
</evidence>
<keyword evidence="1" id="KW-0805">Transcription regulation</keyword>
<dbReference type="InterPro" id="IPR036388">
    <property type="entry name" value="WH-like_DNA-bd_sf"/>
</dbReference>
<organism evidence="6 7">
    <name type="scientific">Ramlibacter cellulosilyticus</name>
    <dbReference type="NCBI Taxonomy" id="2764187"/>
    <lineage>
        <taxon>Bacteria</taxon>
        <taxon>Pseudomonadati</taxon>
        <taxon>Pseudomonadota</taxon>
        <taxon>Betaproteobacteria</taxon>
        <taxon>Burkholderiales</taxon>
        <taxon>Comamonadaceae</taxon>
        <taxon>Ramlibacter</taxon>
    </lineage>
</organism>
<protein>
    <submittedName>
        <fullName evidence="6">IclR family transcriptional regulator</fullName>
    </submittedName>
</protein>
<dbReference type="Gene3D" id="3.30.450.40">
    <property type="match status" value="1"/>
</dbReference>
<keyword evidence="2" id="KW-0238">DNA-binding</keyword>
<dbReference type="GO" id="GO:0045892">
    <property type="term" value="P:negative regulation of DNA-templated transcription"/>
    <property type="evidence" value="ECO:0007669"/>
    <property type="project" value="TreeGrafter"/>
</dbReference>
<dbReference type="PROSITE" id="PS51077">
    <property type="entry name" value="HTH_ICLR"/>
    <property type="match status" value="1"/>
</dbReference>
<dbReference type="Gene3D" id="1.10.10.10">
    <property type="entry name" value="Winged helix-like DNA-binding domain superfamily/Winged helix DNA-binding domain"/>
    <property type="match status" value="1"/>
</dbReference>
<dbReference type="SMART" id="SM00346">
    <property type="entry name" value="HTH_ICLR"/>
    <property type="match status" value="1"/>
</dbReference>